<dbReference type="Proteomes" id="UP001185092">
    <property type="component" value="Unassembled WGS sequence"/>
</dbReference>
<dbReference type="Pfam" id="PF16412">
    <property type="entry name" value="DUF5020"/>
    <property type="match status" value="1"/>
</dbReference>
<dbReference type="GO" id="GO:0009279">
    <property type="term" value="C:cell outer membrane"/>
    <property type="evidence" value="ECO:0007669"/>
    <property type="project" value="InterPro"/>
</dbReference>
<organism evidence="2 3">
    <name type="scientific">Aureibacter tunicatorum</name>
    <dbReference type="NCBI Taxonomy" id="866807"/>
    <lineage>
        <taxon>Bacteria</taxon>
        <taxon>Pseudomonadati</taxon>
        <taxon>Bacteroidota</taxon>
        <taxon>Cytophagia</taxon>
        <taxon>Cytophagales</taxon>
        <taxon>Persicobacteraceae</taxon>
        <taxon>Aureibacter</taxon>
    </lineage>
</organism>
<feature type="chain" id="PRO_5042016187" description="DUF5020 family protein" evidence="1">
    <location>
        <begin position="21"/>
        <end position="227"/>
    </location>
</feature>
<proteinExistence type="predicted"/>
<keyword evidence="1" id="KW-0732">Signal</keyword>
<evidence type="ECO:0008006" key="4">
    <source>
        <dbReference type="Google" id="ProtNLM"/>
    </source>
</evidence>
<name>A0AAE3XRK1_9BACT</name>
<gene>
    <name evidence="2" type="ORF">HNQ88_004390</name>
</gene>
<dbReference type="AlphaFoldDB" id="A0AAE3XRK1"/>
<comment type="caution">
    <text evidence="2">The sequence shown here is derived from an EMBL/GenBank/DDBJ whole genome shotgun (WGS) entry which is preliminary data.</text>
</comment>
<evidence type="ECO:0000313" key="2">
    <source>
        <dbReference type="EMBL" id="MDR6241312.1"/>
    </source>
</evidence>
<dbReference type="InterPro" id="IPR036777">
    <property type="entry name" value="Channel_Tsx-like_sf"/>
</dbReference>
<dbReference type="EMBL" id="JAVDQD010000007">
    <property type="protein sequence ID" value="MDR6241312.1"/>
    <property type="molecule type" value="Genomic_DNA"/>
</dbReference>
<evidence type="ECO:0000313" key="3">
    <source>
        <dbReference type="Proteomes" id="UP001185092"/>
    </source>
</evidence>
<feature type="signal peptide" evidence="1">
    <location>
        <begin position="1"/>
        <end position="20"/>
    </location>
</feature>
<accession>A0AAE3XRK1</accession>
<reference evidence="2" key="1">
    <citation type="submission" date="2023-07" db="EMBL/GenBank/DDBJ databases">
        <title>Genomic Encyclopedia of Type Strains, Phase IV (KMG-IV): sequencing the most valuable type-strain genomes for metagenomic binning, comparative biology and taxonomic classification.</title>
        <authorList>
            <person name="Goeker M."/>
        </authorList>
    </citation>
    <scope>NUCLEOTIDE SEQUENCE</scope>
    <source>
        <strain evidence="2">DSM 26174</strain>
    </source>
</reference>
<dbReference type="RefSeq" id="WP_309941958.1">
    <property type="nucleotide sequence ID" value="NZ_AP025305.1"/>
</dbReference>
<keyword evidence="3" id="KW-1185">Reference proteome</keyword>
<sequence length="227" mass="26462">MKKALLFFSAVFVLSTLSYSQNIQLHYDYGRANDGDINKDRNYFTVTTEMFKPDKLGSTFFFADMDFAKEGGGMSFAYWEIARKFTLPGKFKNFNFHIEYNDGTANFITPAALTGIGYDFGFKGWIFTTNYLARIPFEGRLDGQFTMVWHKKFFNNKLHFTGFLDIWTSDEFEGTGKQITFLTEPQLWYEVIDNFDIGGEVEISKNFFTYDGDIEVMPTVALRYRWQ</sequence>
<protein>
    <recommendedName>
        <fullName evidence="4">DUF5020 family protein</fullName>
    </recommendedName>
</protein>
<evidence type="ECO:0000256" key="1">
    <source>
        <dbReference type="SAM" id="SignalP"/>
    </source>
</evidence>
<dbReference type="SUPFAM" id="SSF111364">
    <property type="entry name" value="Tsx-like channel"/>
    <property type="match status" value="1"/>
</dbReference>